<protein>
    <recommendedName>
        <fullName evidence="2">BTB domain-containing protein</fullName>
    </recommendedName>
</protein>
<dbReference type="Gene3D" id="3.30.710.10">
    <property type="entry name" value="Potassium Channel Kv1.1, Chain A"/>
    <property type="match status" value="1"/>
</dbReference>
<evidence type="ECO:0000313" key="4">
    <source>
        <dbReference type="Proteomes" id="UP001201163"/>
    </source>
</evidence>
<dbReference type="Pfam" id="PF00651">
    <property type="entry name" value="BTB"/>
    <property type="match status" value="1"/>
</dbReference>
<name>A0AAD4QGN5_9AGAM</name>
<dbReference type="Proteomes" id="UP001201163">
    <property type="component" value="Unassembled WGS sequence"/>
</dbReference>
<dbReference type="SMART" id="SM00225">
    <property type="entry name" value="BTB"/>
    <property type="match status" value="1"/>
</dbReference>
<accession>A0AAD4QGN5</accession>
<evidence type="ECO:0000313" key="3">
    <source>
        <dbReference type="EMBL" id="KAH8997939.1"/>
    </source>
</evidence>
<dbReference type="SUPFAM" id="SSF54695">
    <property type="entry name" value="POZ domain"/>
    <property type="match status" value="1"/>
</dbReference>
<dbReference type="PROSITE" id="PS50097">
    <property type="entry name" value="BTB"/>
    <property type="match status" value="1"/>
</dbReference>
<keyword evidence="4" id="KW-1185">Reference proteome</keyword>
<dbReference type="AlphaFoldDB" id="A0AAD4QGN5"/>
<feature type="region of interest" description="Disordered" evidence="1">
    <location>
        <begin position="1"/>
        <end position="23"/>
    </location>
</feature>
<gene>
    <name evidence="3" type="ORF">EDB92DRAFT_1837021</name>
</gene>
<dbReference type="InterPro" id="IPR011333">
    <property type="entry name" value="SKP1/BTB/POZ_sf"/>
</dbReference>
<organism evidence="3 4">
    <name type="scientific">Lactarius akahatsu</name>
    <dbReference type="NCBI Taxonomy" id="416441"/>
    <lineage>
        <taxon>Eukaryota</taxon>
        <taxon>Fungi</taxon>
        <taxon>Dikarya</taxon>
        <taxon>Basidiomycota</taxon>
        <taxon>Agaricomycotina</taxon>
        <taxon>Agaricomycetes</taxon>
        <taxon>Russulales</taxon>
        <taxon>Russulaceae</taxon>
        <taxon>Lactarius</taxon>
    </lineage>
</organism>
<dbReference type="CDD" id="cd18186">
    <property type="entry name" value="BTB_POZ_ZBTB_KLHL-like"/>
    <property type="match status" value="1"/>
</dbReference>
<evidence type="ECO:0000259" key="2">
    <source>
        <dbReference type="PROSITE" id="PS50097"/>
    </source>
</evidence>
<reference evidence="3" key="1">
    <citation type="submission" date="2022-01" db="EMBL/GenBank/DDBJ databases">
        <title>Comparative genomics reveals a dynamic genome evolution in the ectomycorrhizal milk-cap (Lactarius) mushrooms.</title>
        <authorList>
            <consortium name="DOE Joint Genome Institute"/>
            <person name="Lebreton A."/>
            <person name="Tang N."/>
            <person name="Kuo A."/>
            <person name="LaButti K."/>
            <person name="Drula E."/>
            <person name="Barry K."/>
            <person name="Clum A."/>
            <person name="Lipzen A."/>
            <person name="Mousain D."/>
            <person name="Ng V."/>
            <person name="Wang R."/>
            <person name="Wang X."/>
            <person name="Dai Y."/>
            <person name="Henrissat B."/>
            <person name="Grigoriev I.V."/>
            <person name="Guerin-Laguette A."/>
            <person name="Yu F."/>
            <person name="Martin F.M."/>
        </authorList>
    </citation>
    <scope>NUCLEOTIDE SEQUENCE</scope>
    <source>
        <strain evidence="3">QP</strain>
    </source>
</reference>
<dbReference type="EMBL" id="JAKELL010000006">
    <property type="protein sequence ID" value="KAH8997939.1"/>
    <property type="molecule type" value="Genomic_DNA"/>
</dbReference>
<sequence length="255" mass="28653">MMATAPPQPQDLTSPESKDAGVHKDEMTVFQVENRLFRVHRHFLAENSLVFSSMFSLPRTTATTGDSTAEAEGTSDANPIHLPGVTELEFETLLRYFYKSMHDGFSLPQPSWIALLSIAHHYEFLNVRERAIREIYGPAAQQPQDHMLLISVAEKYDVSPQHLIPSLVSLVTRPQPLSEGEVASYSALTVSRIAHAREDFVRRTVNPPPLQPGWLPAVPNGPSWKEGVARDVVCKIWQVQNDDESPRPSRRVFSF</sequence>
<dbReference type="InterPro" id="IPR000210">
    <property type="entry name" value="BTB/POZ_dom"/>
</dbReference>
<proteinExistence type="predicted"/>
<feature type="region of interest" description="Disordered" evidence="1">
    <location>
        <begin position="61"/>
        <end position="80"/>
    </location>
</feature>
<comment type="caution">
    <text evidence="3">The sequence shown here is derived from an EMBL/GenBank/DDBJ whole genome shotgun (WGS) entry which is preliminary data.</text>
</comment>
<evidence type="ECO:0000256" key="1">
    <source>
        <dbReference type="SAM" id="MobiDB-lite"/>
    </source>
</evidence>
<feature type="domain" description="BTB" evidence="2">
    <location>
        <begin position="26"/>
        <end position="98"/>
    </location>
</feature>